<evidence type="ECO:0000256" key="1">
    <source>
        <dbReference type="SAM" id="MobiDB-lite"/>
    </source>
</evidence>
<name>A0AAV4VVB3_CAEEX</name>
<gene>
    <name evidence="2" type="ORF">CEXT_503861</name>
</gene>
<feature type="region of interest" description="Disordered" evidence="1">
    <location>
        <begin position="1"/>
        <end position="25"/>
    </location>
</feature>
<evidence type="ECO:0000313" key="3">
    <source>
        <dbReference type="Proteomes" id="UP001054945"/>
    </source>
</evidence>
<organism evidence="2 3">
    <name type="scientific">Caerostris extrusa</name>
    <name type="common">Bark spider</name>
    <name type="synonym">Caerostris bankana</name>
    <dbReference type="NCBI Taxonomy" id="172846"/>
    <lineage>
        <taxon>Eukaryota</taxon>
        <taxon>Metazoa</taxon>
        <taxon>Ecdysozoa</taxon>
        <taxon>Arthropoda</taxon>
        <taxon>Chelicerata</taxon>
        <taxon>Arachnida</taxon>
        <taxon>Araneae</taxon>
        <taxon>Araneomorphae</taxon>
        <taxon>Entelegynae</taxon>
        <taxon>Araneoidea</taxon>
        <taxon>Araneidae</taxon>
        <taxon>Caerostris</taxon>
    </lineage>
</organism>
<feature type="compositionally biased region" description="Basic and acidic residues" evidence="1">
    <location>
        <begin position="1"/>
        <end position="11"/>
    </location>
</feature>
<sequence>MACRAGEEKRGSVSPFAKRRNRLSTAQNYSPEITEFVTASHTHTQPKLIEKGITNRIPEKGEGERRHPFLTPLFQTTSTGVTIYFFLFTPAPLESPFGSSVV</sequence>
<comment type="caution">
    <text evidence="2">The sequence shown here is derived from an EMBL/GenBank/DDBJ whole genome shotgun (WGS) entry which is preliminary data.</text>
</comment>
<accession>A0AAV4VVB3</accession>
<proteinExistence type="predicted"/>
<evidence type="ECO:0000313" key="2">
    <source>
        <dbReference type="EMBL" id="GIY74362.1"/>
    </source>
</evidence>
<reference evidence="2 3" key="1">
    <citation type="submission" date="2021-06" db="EMBL/GenBank/DDBJ databases">
        <title>Caerostris extrusa draft genome.</title>
        <authorList>
            <person name="Kono N."/>
            <person name="Arakawa K."/>
        </authorList>
    </citation>
    <scope>NUCLEOTIDE SEQUENCE [LARGE SCALE GENOMIC DNA]</scope>
</reference>
<dbReference type="Proteomes" id="UP001054945">
    <property type="component" value="Unassembled WGS sequence"/>
</dbReference>
<dbReference type="AlphaFoldDB" id="A0AAV4VVB3"/>
<protein>
    <submittedName>
        <fullName evidence="2">Uncharacterized protein</fullName>
    </submittedName>
</protein>
<keyword evidence="3" id="KW-1185">Reference proteome</keyword>
<dbReference type="EMBL" id="BPLR01015206">
    <property type="protein sequence ID" value="GIY74362.1"/>
    <property type="molecule type" value="Genomic_DNA"/>
</dbReference>